<dbReference type="GO" id="GO:0006865">
    <property type="term" value="P:amino acid transport"/>
    <property type="evidence" value="ECO:0007669"/>
    <property type="project" value="UniProtKB-KW"/>
</dbReference>
<keyword evidence="5" id="KW-1133">Transmembrane helix</keyword>
<sequence length="392" mass="42884">MDEKRIGRLKKVGIVFLLVIFCLGLTGILFAVEGKKPYKVGAIFAITGPASWLGEPERNTVLMIEEQINMGGGINGHPLQVIVEDTVGDEAKAVNAVKKLIYRDNVLAIIGPSRSGTTMAVIPIVQKAKVPLISCAAAESIVKPLKKWVFKTPQKDSDAVRKIYEYMKKKGISKIAIITGTTGFGDQGRKQLKRLAPEYGITIVADETYGPKDTDMTAQLTRIRATDAQAIVNWSIVPAQAIVAKNARQLGMKIPIFQSHGFGNIKYVEAAGKAAEGIIFPAGRLLAVSTLPDSNLQKEVLVRYKWEYETRFGEEVSTFGGHAWDALWLVIKALRKVGPDRKPIRDYIENVKGFVGTGGIFNFSPQDHNGLTKEAFEMLTVKGGKFVVLGEN</sequence>
<feature type="domain" description="Leucine-binding protein" evidence="6">
    <location>
        <begin position="37"/>
        <end position="370"/>
    </location>
</feature>
<keyword evidence="2" id="KW-0813">Transport</keyword>
<dbReference type="InterPro" id="IPR028082">
    <property type="entry name" value="Peripla_BP_I"/>
</dbReference>
<keyword evidence="4" id="KW-0029">Amino-acid transport</keyword>
<evidence type="ECO:0000256" key="1">
    <source>
        <dbReference type="ARBA" id="ARBA00010062"/>
    </source>
</evidence>
<dbReference type="Gene3D" id="3.40.50.2300">
    <property type="match status" value="2"/>
</dbReference>
<organism evidence="7 8">
    <name type="scientific">Aerophobetes bacterium</name>
    <dbReference type="NCBI Taxonomy" id="2030807"/>
    <lineage>
        <taxon>Bacteria</taxon>
        <taxon>Candidatus Aerophobota</taxon>
    </lineage>
</organism>
<evidence type="ECO:0000313" key="7">
    <source>
        <dbReference type="EMBL" id="RLE11127.1"/>
    </source>
</evidence>
<dbReference type="SUPFAM" id="SSF53822">
    <property type="entry name" value="Periplasmic binding protein-like I"/>
    <property type="match status" value="1"/>
</dbReference>
<dbReference type="PRINTS" id="PR00337">
    <property type="entry name" value="LEUILEVALBP"/>
</dbReference>
<comment type="caution">
    <text evidence="7">The sequence shown here is derived from an EMBL/GenBank/DDBJ whole genome shotgun (WGS) entry which is preliminary data.</text>
</comment>
<dbReference type="InterPro" id="IPR051010">
    <property type="entry name" value="BCAA_transport"/>
</dbReference>
<dbReference type="Pfam" id="PF13458">
    <property type="entry name" value="Peripla_BP_6"/>
    <property type="match status" value="1"/>
</dbReference>
<keyword evidence="5" id="KW-0812">Transmembrane</keyword>
<dbReference type="InterPro" id="IPR000709">
    <property type="entry name" value="Leu_Ile_Val-bd"/>
</dbReference>
<evidence type="ECO:0000256" key="4">
    <source>
        <dbReference type="ARBA" id="ARBA00022970"/>
    </source>
</evidence>
<gene>
    <name evidence="7" type="ORF">DRI96_06735</name>
</gene>
<dbReference type="PANTHER" id="PTHR30483">
    <property type="entry name" value="LEUCINE-SPECIFIC-BINDING PROTEIN"/>
    <property type="match status" value="1"/>
</dbReference>
<dbReference type="PANTHER" id="PTHR30483:SF38">
    <property type="entry name" value="BLR7848 PROTEIN"/>
    <property type="match status" value="1"/>
</dbReference>
<keyword evidence="3" id="KW-0732">Signal</keyword>
<dbReference type="Proteomes" id="UP000267654">
    <property type="component" value="Unassembled WGS sequence"/>
</dbReference>
<dbReference type="EMBL" id="QMQB01000276">
    <property type="protein sequence ID" value="RLE11127.1"/>
    <property type="molecule type" value="Genomic_DNA"/>
</dbReference>
<protein>
    <submittedName>
        <fullName evidence="7">Branched-chain amino acid ABC transporter substrate-binding protein</fullName>
    </submittedName>
</protein>
<dbReference type="AlphaFoldDB" id="A0A662D9E1"/>
<proteinExistence type="inferred from homology"/>
<evidence type="ECO:0000256" key="3">
    <source>
        <dbReference type="ARBA" id="ARBA00022729"/>
    </source>
</evidence>
<evidence type="ECO:0000313" key="8">
    <source>
        <dbReference type="Proteomes" id="UP000267654"/>
    </source>
</evidence>
<comment type="similarity">
    <text evidence="1">Belongs to the leucine-binding protein family.</text>
</comment>
<feature type="transmembrane region" description="Helical" evidence="5">
    <location>
        <begin position="12"/>
        <end position="32"/>
    </location>
</feature>
<reference evidence="7 8" key="1">
    <citation type="submission" date="2018-06" db="EMBL/GenBank/DDBJ databases">
        <title>Extensive metabolic versatility and redundancy in microbially diverse, dynamic hydrothermal sediments.</title>
        <authorList>
            <person name="Dombrowski N."/>
            <person name="Teske A."/>
            <person name="Baker B.J."/>
        </authorList>
    </citation>
    <scope>NUCLEOTIDE SEQUENCE [LARGE SCALE GENOMIC DNA]</scope>
    <source>
        <strain evidence="7">B19_G9</strain>
    </source>
</reference>
<name>A0A662D9E1_UNCAE</name>
<keyword evidence="5" id="KW-0472">Membrane</keyword>
<dbReference type="CDD" id="cd06333">
    <property type="entry name" value="PBP1_ABC_RPA1789-like"/>
    <property type="match status" value="1"/>
</dbReference>
<evidence type="ECO:0000259" key="6">
    <source>
        <dbReference type="Pfam" id="PF13458"/>
    </source>
</evidence>
<dbReference type="InterPro" id="IPR028081">
    <property type="entry name" value="Leu-bd"/>
</dbReference>
<accession>A0A662D9E1</accession>
<evidence type="ECO:0000256" key="2">
    <source>
        <dbReference type="ARBA" id="ARBA00022448"/>
    </source>
</evidence>
<evidence type="ECO:0000256" key="5">
    <source>
        <dbReference type="SAM" id="Phobius"/>
    </source>
</evidence>